<feature type="binding site" evidence="11">
    <location>
        <position position="41"/>
    </location>
    <ligand>
        <name>NADP(+)</name>
        <dbReference type="ChEBI" id="CHEBI:58349"/>
    </ligand>
</feature>
<dbReference type="STRING" id="172713.GCA_001705305_04097"/>
<reference evidence="12 13" key="1">
    <citation type="submission" date="2017-03" db="EMBL/GenBank/DDBJ databases">
        <title>Complete genome sequence of Paenibacillus Kribbensis producing bioflocculants.</title>
        <authorList>
            <person name="Lee H.-G."/>
            <person name="Oh H.-M."/>
        </authorList>
    </citation>
    <scope>NUCLEOTIDE SEQUENCE [LARGE SCALE GENOMIC DNA]</scope>
    <source>
        <strain evidence="12 13">AM49</strain>
    </source>
</reference>
<dbReference type="NCBIfam" id="TIGR00033">
    <property type="entry name" value="aroC"/>
    <property type="match status" value="1"/>
</dbReference>
<comment type="cofactor">
    <cofactor evidence="11">
        <name>FMNH2</name>
        <dbReference type="ChEBI" id="CHEBI:57618"/>
    </cofactor>
    <text evidence="11">Reduced FMN (FMNH(2)).</text>
</comment>
<dbReference type="Pfam" id="PF01264">
    <property type="entry name" value="Chorismate_synt"/>
    <property type="match status" value="1"/>
</dbReference>
<keyword evidence="7 11" id="KW-0274">FAD</keyword>
<dbReference type="PIRSF" id="PIRSF001456">
    <property type="entry name" value="Chorismate_synth"/>
    <property type="match status" value="1"/>
</dbReference>
<evidence type="ECO:0000256" key="6">
    <source>
        <dbReference type="ARBA" id="ARBA00022643"/>
    </source>
</evidence>
<keyword evidence="6 11" id="KW-0288">FMN</keyword>
<comment type="function">
    <text evidence="11">Catalyzes the anti-1,4-elimination of the C-3 phosphate and the C-6 proR hydrogen from 5-enolpyruvylshikimate-3-phosphate (EPSP) to yield chorismate, which is the branch point compound that serves as the starting substrate for the three terminal pathways of aromatic amino acid biosynthesis. This reaction introduces a second double bond into the aromatic ring system.</text>
</comment>
<gene>
    <name evidence="11" type="primary">aroC</name>
    <name evidence="12" type="ORF">B4V02_10515</name>
</gene>
<evidence type="ECO:0000256" key="4">
    <source>
        <dbReference type="ARBA" id="ARBA00022605"/>
    </source>
</evidence>
<dbReference type="AlphaFoldDB" id="A0A222WKS0"/>
<evidence type="ECO:0000313" key="13">
    <source>
        <dbReference type="Proteomes" id="UP000214666"/>
    </source>
</evidence>
<feature type="binding site" evidence="11">
    <location>
        <position position="47"/>
    </location>
    <ligand>
        <name>NADP(+)</name>
        <dbReference type="ChEBI" id="CHEBI:58349"/>
    </ligand>
</feature>
<evidence type="ECO:0000256" key="7">
    <source>
        <dbReference type="ARBA" id="ARBA00022827"/>
    </source>
</evidence>
<comment type="pathway">
    <text evidence="1 11">Metabolic intermediate biosynthesis; chorismate biosynthesis; chorismate from D-erythrose 4-phosphate and phosphoenolpyruvate: step 7/7.</text>
</comment>
<dbReference type="EC" id="4.2.3.5" evidence="3 11"/>
<dbReference type="EMBL" id="CP020028">
    <property type="protein sequence ID" value="ASR47089.1"/>
    <property type="molecule type" value="Genomic_DNA"/>
</dbReference>
<dbReference type="Proteomes" id="UP000214666">
    <property type="component" value="Chromosome"/>
</dbReference>
<keyword evidence="10 11" id="KW-0456">Lyase</keyword>
<keyword evidence="4 11" id="KW-0028">Amino-acid biosynthesis</keyword>
<keyword evidence="9 11" id="KW-0057">Aromatic amino acid biosynthesis</keyword>
<comment type="similarity">
    <text evidence="2 11">Belongs to the chorismate synthase family.</text>
</comment>
<dbReference type="GO" id="GO:0005829">
    <property type="term" value="C:cytosol"/>
    <property type="evidence" value="ECO:0007669"/>
    <property type="project" value="TreeGrafter"/>
</dbReference>
<evidence type="ECO:0000256" key="2">
    <source>
        <dbReference type="ARBA" id="ARBA00008014"/>
    </source>
</evidence>
<dbReference type="CDD" id="cd07304">
    <property type="entry name" value="Chorismate_synthase"/>
    <property type="match status" value="1"/>
</dbReference>
<comment type="catalytic activity">
    <reaction evidence="11">
        <text>5-O-(1-carboxyvinyl)-3-phosphoshikimate = chorismate + phosphate</text>
        <dbReference type="Rhea" id="RHEA:21020"/>
        <dbReference type="ChEBI" id="CHEBI:29748"/>
        <dbReference type="ChEBI" id="CHEBI:43474"/>
        <dbReference type="ChEBI" id="CHEBI:57701"/>
        <dbReference type="EC" id="4.2.3.5"/>
    </reaction>
</comment>
<evidence type="ECO:0000313" key="12">
    <source>
        <dbReference type="EMBL" id="ASR47089.1"/>
    </source>
</evidence>
<feature type="binding site" evidence="11">
    <location>
        <position position="338"/>
    </location>
    <ligand>
        <name>FMN</name>
        <dbReference type="ChEBI" id="CHEBI:58210"/>
    </ligand>
</feature>
<dbReference type="GO" id="GO:0009423">
    <property type="term" value="P:chorismate biosynthetic process"/>
    <property type="evidence" value="ECO:0007669"/>
    <property type="project" value="UniProtKB-UniRule"/>
</dbReference>
<dbReference type="SUPFAM" id="SSF103263">
    <property type="entry name" value="Chorismate synthase, AroC"/>
    <property type="match status" value="1"/>
</dbReference>
<evidence type="ECO:0000256" key="10">
    <source>
        <dbReference type="ARBA" id="ARBA00023239"/>
    </source>
</evidence>
<keyword evidence="13" id="KW-1185">Reference proteome</keyword>
<evidence type="ECO:0000256" key="3">
    <source>
        <dbReference type="ARBA" id="ARBA00013036"/>
    </source>
</evidence>
<evidence type="ECO:0000256" key="9">
    <source>
        <dbReference type="ARBA" id="ARBA00023141"/>
    </source>
</evidence>
<name>A0A222WKS0_9BACL</name>
<keyword evidence="5 11" id="KW-0285">Flavoprotein</keyword>
<dbReference type="InterPro" id="IPR000453">
    <property type="entry name" value="Chorismate_synth"/>
</dbReference>
<dbReference type="PANTHER" id="PTHR21085:SF0">
    <property type="entry name" value="CHORISMATE SYNTHASE"/>
    <property type="match status" value="1"/>
</dbReference>
<comment type="subunit">
    <text evidence="11">Homotetramer.</text>
</comment>
<dbReference type="KEGG" id="pkb:B4V02_10515"/>
<proteinExistence type="inferred from homology"/>
<dbReference type="InterPro" id="IPR035904">
    <property type="entry name" value="Chorismate_synth_AroC_sf"/>
</dbReference>
<dbReference type="FunFam" id="3.60.150.10:FF:000002">
    <property type="entry name" value="Chorismate synthase"/>
    <property type="match status" value="1"/>
</dbReference>
<dbReference type="Gene3D" id="3.60.150.10">
    <property type="entry name" value="Chorismate synthase AroC"/>
    <property type="match status" value="1"/>
</dbReference>
<feature type="binding site" evidence="11">
    <location>
        <begin position="312"/>
        <end position="316"/>
    </location>
    <ligand>
        <name>FMN</name>
        <dbReference type="ChEBI" id="CHEBI:58210"/>
    </ligand>
</feature>
<dbReference type="UniPathway" id="UPA00053">
    <property type="reaction ID" value="UER00090"/>
</dbReference>
<feature type="binding site" evidence="11">
    <location>
        <position position="297"/>
    </location>
    <ligand>
        <name>FMN</name>
        <dbReference type="ChEBI" id="CHEBI:58210"/>
    </ligand>
</feature>
<dbReference type="RefSeq" id="WP_007430826.1">
    <property type="nucleotide sequence ID" value="NZ_CP020028.1"/>
</dbReference>
<feature type="binding site" evidence="11">
    <location>
        <begin position="132"/>
        <end position="134"/>
    </location>
    <ligand>
        <name>FMN</name>
        <dbReference type="ChEBI" id="CHEBI:58210"/>
    </ligand>
</feature>
<dbReference type="GO" id="GO:0010181">
    <property type="term" value="F:FMN binding"/>
    <property type="evidence" value="ECO:0007669"/>
    <property type="project" value="TreeGrafter"/>
</dbReference>
<dbReference type="NCBIfam" id="NF003793">
    <property type="entry name" value="PRK05382.1"/>
    <property type="match status" value="1"/>
</dbReference>
<protein>
    <recommendedName>
        <fullName evidence="3 11">Chorismate synthase</fullName>
        <shortName evidence="11">CS</shortName>
        <ecNumber evidence="3 11">4.2.3.5</ecNumber>
    </recommendedName>
    <alternativeName>
        <fullName evidence="11">5-enolpyruvylshikimate-3-phosphate phospholyase</fullName>
    </alternativeName>
</protein>
<evidence type="ECO:0000256" key="11">
    <source>
        <dbReference type="HAMAP-Rule" id="MF_00300"/>
    </source>
</evidence>
<evidence type="ECO:0000256" key="5">
    <source>
        <dbReference type="ARBA" id="ARBA00022630"/>
    </source>
</evidence>
<dbReference type="HAMAP" id="MF_00300">
    <property type="entry name" value="Chorismate_synth"/>
    <property type="match status" value="1"/>
</dbReference>
<dbReference type="GO" id="GO:0009073">
    <property type="term" value="P:aromatic amino acid family biosynthetic process"/>
    <property type="evidence" value="ECO:0007669"/>
    <property type="project" value="UniProtKB-KW"/>
</dbReference>
<feature type="binding site" evidence="11">
    <location>
        <begin position="252"/>
        <end position="253"/>
    </location>
    <ligand>
        <name>FMN</name>
        <dbReference type="ChEBI" id="CHEBI:58210"/>
    </ligand>
</feature>
<dbReference type="PANTHER" id="PTHR21085">
    <property type="entry name" value="CHORISMATE SYNTHASE"/>
    <property type="match status" value="1"/>
</dbReference>
<organism evidence="12 13">
    <name type="scientific">Paenibacillus kribbensis</name>
    <dbReference type="NCBI Taxonomy" id="172713"/>
    <lineage>
        <taxon>Bacteria</taxon>
        <taxon>Bacillati</taxon>
        <taxon>Bacillota</taxon>
        <taxon>Bacilli</taxon>
        <taxon>Bacillales</taxon>
        <taxon>Paenibacillaceae</taxon>
        <taxon>Paenibacillus</taxon>
    </lineage>
</organism>
<dbReference type="OrthoDB" id="9771806at2"/>
<dbReference type="GO" id="GO:0004107">
    <property type="term" value="F:chorismate synthase activity"/>
    <property type="evidence" value="ECO:0007669"/>
    <property type="project" value="UniProtKB-UniRule"/>
</dbReference>
<sequence length="389" mass="43032">MSLRYLTAGETHGPQLTAIVEGMPSNLKLDFEELNFQLHRRQKGYGRGRRMQIEKDTASIAGGVRHGYTTGAPIALIVENNDWKHWQNIMNIEPIEGSDEEKRRVHRPRPGHADLNGGMKYNLKDLRNVLERSSARETAIRVACGGLARQLLAEFGIKVAGQVIRIGEIEAPYRDLPIDELIAVTEASSVRVTDPETEKKMEAYIDLIKQEGDSVGGVVECIVEGVPIGLGSHVQYDRKLDARIAQGVMSINAFKGVEIGIGFEAGELRGSQVHDEILYDEERGYHRRTNRLGGFEGGMTNGMPVVVRGVMKPIPTLYKPLQSVDIDTKEAFTAQVERSDACAVPAASVVMEHVVAWEIAKALLEKFGGDSIEEIRANIASYEEQLGRY</sequence>
<keyword evidence="8 11" id="KW-0521">NADP</keyword>
<evidence type="ECO:0000256" key="1">
    <source>
        <dbReference type="ARBA" id="ARBA00005044"/>
    </source>
</evidence>
<accession>A0A222WKS0</accession>
<evidence type="ECO:0000256" key="8">
    <source>
        <dbReference type="ARBA" id="ARBA00022857"/>
    </source>
</evidence>
<dbReference type="GO" id="GO:0008652">
    <property type="term" value="P:amino acid biosynthetic process"/>
    <property type="evidence" value="ECO:0007669"/>
    <property type="project" value="UniProtKB-KW"/>
</dbReference>